<feature type="compositionally biased region" description="Basic and acidic residues" evidence="1">
    <location>
        <begin position="470"/>
        <end position="486"/>
    </location>
</feature>
<feature type="region of interest" description="Disordered" evidence="1">
    <location>
        <begin position="459"/>
        <end position="486"/>
    </location>
</feature>
<keyword evidence="3" id="KW-1185">Reference proteome</keyword>
<accession>A0ABR1VP63</accession>
<organism evidence="2 3">
    <name type="scientific">Apiospora saccharicola</name>
    <dbReference type="NCBI Taxonomy" id="335842"/>
    <lineage>
        <taxon>Eukaryota</taxon>
        <taxon>Fungi</taxon>
        <taxon>Dikarya</taxon>
        <taxon>Ascomycota</taxon>
        <taxon>Pezizomycotina</taxon>
        <taxon>Sordariomycetes</taxon>
        <taxon>Xylariomycetidae</taxon>
        <taxon>Amphisphaeriales</taxon>
        <taxon>Apiosporaceae</taxon>
        <taxon>Apiospora</taxon>
    </lineage>
</organism>
<reference evidence="2 3" key="1">
    <citation type="submission" date="2023-01" db="EMBL/GenBank/DDBJ databases">
        <title>Analysis of 21 Apiospora genomes using comparative genomics revels a genus with tremendous synthesis potential of carbohydrate active enzymes and secondary metabolites.</title>
        <authorList>
            <person name="Sorensen T."/>
        </authorList>
    </citation>
    <scope>NUCLEOTIDE SEQUENCE [LARGE SCALE GENOMIC DNA]</scope>
    <source>
        <strain evidence="2 3">CBS 83171</strain>
    </source>
</reference>
<protein>
    <recommendedName>
        <fullName evidence="4">Peptidase S1 domain-containing protein</fullName>
    </recommendedName>
</protein>
<comment type="caution">
    <text evidence="2">The sequence shown here is derived from an EMBL/GenBank/DDBJ whole genome shotgun (WGS) entry which is preliminary data.</text>
</comment>
<dbReference type="EMBL" id="JAQQWM010000003">
    <property type="protein sequence ID" value="KAK8073036.1"/>
    <property type="molecule type" value="Genomic_DNA"/>
</dbReference>
<evidence type="ECO:0000256" key="1">
    <source>
        <dbReference type="SAM" id="MobiDB-lite"/>
    </source>
</evidence>
<evidence type="ECO:0000313" key="3">
    <source>
        <dbReference type="Proteomes" id="UP001446871"/>
    </source>
</evidence>
<gene>
    <name evidence="2" type="ORF">PG996_006384</name>
</gene>
<evidence type="ECO:0000313" key="2">
    <source>
        <dbReference type="EMBL" id="KAK8073036.1"/>
    </source>
</evidence>
<proteinExistence type="predicted"/>
<evidence type="ECO:0008006" key="4">
    <source>
        <dbReference type="Google" id="ProtNLM"/>
    </source>
</evidence>
<dbReference type="Proteomes" id="UP001446871">
    <property type="component" value="Unassembled WGS sequence"/>
</dbReference>
<name>A0ABR1VP63_9PEZI</name>
<sequence length="522" mass="57858">MEYGTTFESVVRVTKSIKNLLERNNIPIHVEVRENAVYDHGASSGLPEHKQIRTLESLVQDNGYWMNDGQRLQRDARLASEQTFQLLSTLGWEVAVTKAKSKYDYGTAGPFFSLEGSDELFASTCFHVLLPQLEKPKSIKPGAKGGPQVSQACDYRMERTLSYVDEVLKGYEGGTNTMEAVEKAKKYDEWLESKSGPQPEELLQLDRLRANVYKYMSLIHTALYTVYDDKVPGKEKAVFGRTGTKKRVIGDVYTAPKYQVVGTNGVISDPKPSNKVYLGKEGFDKFRQAGVDSAPQLTEEQQDALETEIRNNNGFVRMSGGIANIQDDNPKQGKSGIPCMRVFKRGASTDLTFGVTNSIEACVRATRFSRDIRRDRTSDWKKVGSSCSWELLVLPYANQMVQCDRGVGPPRNAFSTGGDSGAAVLDQYGTFIGQVVSGGPSGPSTNIYDPNNERIWRGQVEGSGNPGEPTVHESGKLPHEVEPEREPETLKADMDVTFVHMSGPLMTDIQRWVGKKPSLLKS</sequence>